<gene>
    <name evidence="2" type="ORF">SAMN05216174_102503</name>
</gene>
<sequence>MIDDGFRGLVQGFPVWQQNEAPDHVPRGDPLSAALGWLADNAEFFDPPCWERHLPKRPFPSAPLLELLQLCHVLARRQDGVGREVTERAVRITQRVLERPSFAAGLYRADGMFTYHVWFLALAERLGVPVPPLRRAAQGLLDAGARPTASGVGALELRHAADLGGFAAAHLPDRAWLARHWLDGQHLDAFRLNDVECYGITHAAFYATGFGAAPCPVDLTVLNGPVELLAGAYLAAGNLDLGAELVATSLLAGGTTAFTRAAWRRIRGAQHEDGAVPGPLYRAADAARTTGDTTRAYRFGTCYHTTIAFALTAALFHETEVPETALGNVAGAAEAETPDITRFAVTALSSGAGWWSPPPRAGEAVRQASPPPGLPLPGNPAALREIAVRAGAADGTARQTWSAVVDQGIVIAVRRGDLDLLACFLVAAAELDLLAHSVPAAAVAYLAAQQQPDGGFGVPAADVDPLAHEPVRTRLTATCLDAFAAVLSAARRHVTE</sequence>
<dbReference type="AlphaFoldDB" id="A0A1G6MEI9"/>
<accession>A0A1G6MEI9</accession>
<dbReference type="InterPro" id="IPR054190">
    <property type="entry name" value="DUF6895"/>
</dbReference>
<dbReference type="EMBL" id="FMZZ01000002">
    <property type="protein sequence ID" value="SDC53697.1"/>
    <property type="molecule type" value="Genomic_DNA"/>
</dbReference>
<organism evidence="2 3">
    <name type="scientific">Actinokineospora iranica</name>
    <dbReference type="NCBI Taxonomy" id="1271860"/>
    <lineage>
        <taxon>Bacteria</taxon>
        <taxon>Bacillati</taxon>
        <taxon>Actinomycetota</taxon>
        <taxon>Actinomycetes</taxon>
        <taxon>Pseudonocardiales</taxon>
        <taxon>Pseudonocardiaceae</taxon>
        <taxon>Actinokineospora</taxon>
    </lineage>
</organism>
<evidence type="ECO:0000259" key="1">
    <source>
        <dbReference type="Pfam" id="PF21836"/>
    </source>
</evidence>
<dbReference type="OrthoDB" id="5141156at2"/>
<protein>
    <recommendedName>
        <fullName evidence="1">DUF6895 domain-containing protein</fullName>
    </recommendedName>
</protein>
<feature type="domain" description="DUF6895" evidence="1">
    <location>
        <begin position="32"/>
        <end position="314"/>
    </location>
</feature>
<keyword evidence="3" id="KW-1185">Reference proteome</keyword>
<dbReference type="STRING" id="1271860.SAMN05216174_102503"/>
<dbReference type="SUPFAM" id="SSF48239">
    <property type="entry name" value="Terpenoid cyclases/Protein prenyltransferases"/>
    <property type="match status" value="1"/>
</dbReference>
<proteinExistence type="predicted"/>
<evidence type="ECO:0000313" key="2">
    <source>
        <dbReference type="EMBL" id="SDC53697.1"/>
    </source>
</evidence>
<dbReference type="RefSeq" id="WP_091449224.1">
    <property type="nucleotide sequence ID" value="NZ_FMZZ01000002.1"/>
</dbReference>
<name>A0A1G6MEI9_9PSEU</name>
<reference evidence="3" key="1">
    <citation type="submission" date="2016-10" db="EMBL/GenBank/DDBJ databases">
        <authorList>
            <person name="Varghese N."/>
            <person name="Submissions S."/>
        </authorList>
    </citation>
    <scope>NUCLEOTIDE SEQUENCE [LARGE SCALE GENOMIC DNA]</scope>
    <source>
        <strain evidence="3">IBRC-M 10403</strain>
    </source>
</reference>
<evidence type="ECO:0000313" key="3">
    <source>
        <dbReference type="Proteomes" id="UP000199501"/>
    </source>
</evidence>
<dbReference type="InterPro" id="IPR008930">
    <property type="entry name" value="Terpenoid_cyclase/PrenylTrfase"/>
</dbReference>
<dbReference type="Proteomes" id="UP000199501">
    <property type="component" value="Unassembled WGS sequence"/>
</dbReference>
<dbReference type="Pfam" id="PF21836">
    <property type="entry name" value="DUF6895"/>
    <property type="match status" value="1"/>
</dbReference>